<dbReference type="GO" id="GO:0016491">
    <property type="term" value="F:oxidoreductase activity"/>
    <property type="evidence" value="ECO:0007669"/>
    <property type="project" value="InterPro"/>
</dbReference>
<protein>
    <submittedName>
        <fullName evidence="2">Nitrogenase molybdenum-iron protein alpha chain</fullName>
    </submittedName>
</protein>
<proteinExistence type="predicted"/>
<keyword evidence="3" id="KW-1185">Reference proteome</keyword>
<dbReference type="SUPFAM" id="SSF53807">
    <property type="entry name" value="Helical backbone' metal receptor"/>
    <property type="match status" value="1"/>
</dbReference>
<gene>
    <name evidence="2" type="ORF">SAMN04489757_12215</name>
</gene>
<organism evidence="2 3">
    <name type="scientific">Anaerocolumna aminovalerica</name>
    <dbReference type="NCBI Taxonomy" id="1527"/>
    <lineage>
        <taxon>Bacteria</taxon>
        <taxon>Bacillati</taxon>
        <taxon>Bacillota</taxon>
        <taxon>Clostridia</taxon>
        <taxon>Lachnospirales</taxon>
        <taxon>Lachnospiraceae</taxon>
        <taxon>Anaerocolumna</taxon>
    </lineage>
</organism>
<name>A0A1I5GSC8_9FIRM</name>
<dbReference type="STRING" id="1527.SAMN04489757_12215"/>
<dbReference type="AlphaFoldDB" id="A0A1I5GSC8"/>
<dbReference type="PANTHER" id="PTHR42956">
    <property type="entry name" value="NITROGENASE IRON-MOLYBDENUM COFACTOR BIOSYNTHESIS PROTEIN NIFE"/>
    <property type="match status" value="1"/>
</dbReference>
<accession>A0A1I5GSC8</accession>
<dbReference type="EMBL" id="FOWD01000022">
    <property type="protein sequence ID" value="SFO38902.1"/>
    <property type="molecule type" value="Genomic_DNA"/>
</dbReference>
<feature type="domain" description="Nitrogenase/oxidoreductase component 1" evidence="1">
    <location>
        <begin position="62"/>
        <end position="476"/>
    </location>
</feature>
<sequence length="512" mass="56748">MSNSSYVNSLTYNYLTSDAPPTREERIGVCHAFCGSCGELKDGLKSGCAQLQNRRFSQSGGCQLTLAVGIVSSLTNVVMIIHSPLGCCSNFVGSGGLRKTMRASKGKVDEDFIWLHTNLNELDVVQGGIDKLRKTILYAEKEYHPEAIIIANGCVPGIIGDDIDSLVTELSDRISAKIVPVHCEGFKSKYVASGYDSAYHGILRHLINPAQKYEKVIPIIDRDLKEEYRISRTVNIFNVGSNSNGDEVELSRLVSALGLIPRVLPLHSSLGDLERIGEAALNVSICATHDDYLLGHLKERFGTDYLIDTLPIGIKNTNQWIRRIAAYFHLEEEAEKLIKFENQQLIASLKPLKEALKGKSVFVGGGETRIITTAEFFYYLGMELVGVKAHNVDRFVEDILDDINEPGLVIEVAAGMPAEELNLLKRLQPDLYIGHLNANGWVSKLGIPNFPLFGQTLNYMGYSGAFELARKAVKILKNTNFFKNVSSNISLPLSKDWYERDPKENIKEAANY</sequence>
<dbReference type="InterPro" id="IPR000510">
    <property type="entry name" value="Nase/OxRdtase_comp1"/>
</dbReference>
<dbReference type="OrthoDB" id="9767044at2"/>
<evidence type="ECO:0000313" key="2">
    <source>
        <dbReference type="EMBL" id="SFO38902.1"/>
    </source>
</evidence>
<dbReference type="RefSeq" id="WP_091687241.1">
    <property type="nucleotide sequence ID" value="NZ_BAABFM010000004.1"/>
</dbReference>
<dbReference type="Pfam" id="PF00148">
    <property type="entry name" value="Oxidored_nitro"/>
    <property type="match status" value="1"/>
</dbReference>
<dbReference type="PANTHER" id="PTHR42956:SF1">
    <property type="entry name" value="NITROGENASE IRON-MOLYBDENUM COFACTOR BIOSYNTHESIS PROTEIN NIFE"/>
    <property type="match status" value="1"/>
</dbReference>
<dbReference type="Proteomes" id="UP000198806">
    <property type="component" value="Unassembled WGS sequence"/>
</dbReference>
<evidence type="ECO:0000313" key="3">
    <source>
        <dbReference type="Proteomes" id="UP000198806"/>
    </source>
</evidence>
<dbReference type="InterPro" id="IPR049939">
    <property type="entry name" value="NifE-like"/>
</dbReference>
<evidence type="ECO:0000259" key="1">
    <source>
        <dbReference type="Pfam" id="PF00148"/>
    </source>
</evidence>
<dbReference type="Gene3D" id="3.40.50.1980">
    <property type="entry name" value="Nitrogenase molybdenum iron protein domain"/>
    <property type="match status" value="3"/>
</dbReference>
<reference evidence="2 3" key="1">
    <citation type="submission" date="2016-10" db="EMBL/GenBank/DDBJ databases">
        <authorList>
            <person name="de Groot N.N."/>
        </authorList>
    </citation>
    <scope>NUCLEOTIDE SEQUENCE [LARGE SCALE GENOMIC DNA]</scope>
    <source>
        <strain evidence="2 3">DSM 1283</strain>
    </source>
</reference>